<feature type="transmembrane region" description="Helical" evidence="1">
    <location>
        <begin position="51"/>
        <end position="70"/>
    </location>
</feature>
<evidence type="ECO:0000313" key="2">
    <source>
        <dbReference type="EMBL" id="AFK50554.1"/>
    </source>
</evidence>
<keyword evidence="1" id="KW-0812">Transmembrane</keyword>
<keyword evidence="1" id="KW-1133">Transmembrane helix</keyword>
<feature type="transmembrane region" description="Helical" evidence="1">
    <location>
        <begin position="139"/>
        <end position="161"/>
    </location>
</feature>
<dbReference type="Pfam" id="PF01864">
    <property type="entry name" value="CarS-like"/>
    <property type="match status" value="1"/>
</dbReference>
<feature type="transmembrane region" description="Helical" evidence="1">
    <location>
        <begin position="6"/>
        <end position="30"/>
    </location>
</feature>
<reference evidence="2 3" key="1">
    <citation type="journal article" date="2012" name="J. Bacteriol.">
        <title>Complete genome sequence of the hyperthermophilic cellulolytic Crenarchaeon 'Thermogladius cellulolyticus' 1633.</title>
        <authorList>
            <person name="Mardanov A.V."/>
            <person name="Kochetkova T.V."/>
            <person name="Beletsky A.V."/>
            <person name="Bonch-Osmolovskaya E.A."/>
            <person name="Ravin N.V."/>
            <person name="Skryabin K.G."/>
        </authorList>
    </citation>
    <scope>NUCLEOTIDE SEQUENCE [LARGE SCALE GENOMIC DNA]</scope>
    <source>
        <strain evidence="3">DSM 22663 / VKM B-2946 / 1633</strain>
    </source>
</reference>
<organism evidence="2 3">
    <name type="scientific">Thermogladius calderae (strain DSM 22663 / VKM B-2946 / 1633)</name>
    <dbReference type="NCBI Taxonomy" id="1184251"/>
    <lineage>
        <taxon>Archaea</taxon>
        <taxon>Thermoproteota</taxon>
        <taxon>Thermoprotei</taxon>
        <taxon>Desulfurococcales</taxon>
        <taxon>Desulfurococcaceae</taxon>
        <taxon>Thermogladius</taxon>
    </lineage>
</organism>
<dbReference type="HOGENOM" id="CLU_105710_0_0_2"/>
<evidence type="ECO:0008006" key="4">
    <source>
        <dbReference type="Google" id="ProtNLM"/>
    </source>
</evidence>
<feature type="transmembrane region" description="Helical" evidence="1">
    <location>
        <begin position="76"/>
        <end position="96"/>
    </location>
</feature>
<evidence type="ECO:0000256" key="1">
    <source>
        <dbReference type="SAM" id="Phobius"/>
    </source>
</evidence>
<protein>
    <recommendedName>
        <fullName evidence="4">CDP-2,3-bis-(O-geranylgeranyl)-sn-glycerol synthase</fullName>
    </recommendedName>
</protein>
<dbReference type="Proteomes" id="UP000005270">
    <property type="component" value="Chromosome"/>
</dbReference>
<dbReference type="KEGG" id="thg:TCELL_0129"/>
<gene>
    <name evidence="2" type="ordered locus">TCELL_0129</name>
</gene>
<sequence length="166" mass="17931">MVLVEFVLVYYLSPMVANSAPVLVRGRTLIDGGRLFLDGRPVFGSHKTWEGFLAGVVMGFTSSCTVGLVFESLPLTFLNMGGVVAALLGDLVGAFVKRRLGIEPGEPLPVVDQLDFALAATLLYLLLDAGFASRLDLVVMSLLIILVLHLLTNNVAFVLGLKNKRW</sequence>
<dbReference type="PANTHER" id="PTHR39650:SF1">
    <property type="entry name" value="CDP-ARCHAEOL SYNTHASE"/>
    <property type="match status" value="1"/>
</dbReference>
<name>I3TCR6_THEC1</name>
<proteinExistence type="predicted"/>
<dbReference type="STRING" id="1184251.TCELL_0129"/>
<keyword evidence="1" id="KW-0472">Membrane</keyword>
<dbReference type="eggNOG" id="arCOG04106">
    <property type="taxonomic scope" value="Archaea"/>
</dbReference>
<keyword evidence="3" id="KW-1185">Reference proteome</keyword>
<dbReference type="PANTHER" id="PTHR39650">
    <property type="entry name" value="CDP-ARCHAEOL SYNTHASE"/>
    <property type="match status" value="1"/>
</dbReference>
<accession>I3TCR6</accession>
<dbReference type="InterPro" id="IPR032690">
    <property type="entry name" value="CarS"/>
</dbReference>
<evidence type="ECO:0000313" key="3">
    <source>
        <dbReference type="Proteomes" id="UP000005270"/>
    </source>
</evidence>
<dbReference type="InParanoid" id="I3TCR6"/>
<dbReference type="EMBL" id="CP003531">
    <property type="protein sequence ID" value="AFK50554.1"/>
    <property type="molecule type" value="Genomic_DNA"/>
</dbReference>
<dbReference type="AlphaFoldDB" id="I3TCR6"/>